<evidence type="ECO:0000313" key="4">
    <source>
        <dbReference type="EMBL" id="OUR97276.1"/>
    </source>
</evidence>
<evidence type="ECO:0000256" key="2">
    <source>
        <dbReference type="PROSITE-ProRule" id="PRU00169"/>
    </source>
</evidence>
<evidence type="ECO:0000313" key="5">
    <source>
        <dbReference type="Proteomes" id="UP000196531"/>
    </source>
</evidence>
<dbReference type="Gene3D" id="3.40.50.2300">
    <property type="match status" value="1"/>
</dbReference>
<organism evidence="4 5">
    <name type="scientific">Halobacteriovorax marinus</name>
    <dbReference type="NCBI Taxonomy" id="97084"/>
    <lineage>
        <taxon>Bacteria</taxon>
        <taxon>Pseudomonadati</taxon>
        <taxon>Bdellovibrionota</taxon>
        <taxon>Bacteriovoracia</taxon>
        <taxon>Bacteriovoracales</taxon>
        <taxon>Halobacteriovoraceae</taxon>
        <taxon>Halobacteriovorax</taxon>
    </lineage>
</organism>
<proteinExistence type="predicted"/>
<dbReference type="InterPro" id="IPR011006">
    <property type="entry name" value="CheY-like_superfamily"/>
</dbReference>
<evidence type="ECO:0000256" key="1">
    <source>
        <dbReference type="ARBA" id="ARBA00022553"/>
    </source>
</evidence>
<dbReference type="PANTHER" id="PTHR44591">
    <property type="entry name" value="STRESS RESPONSE REGULATOR PROTEIN 1"/>
    <property type="match status" value="1"/>
</dbReference>
<sequence>MRIHTLIVDDEVDVETLFRLSFKKWVKANLVKISFATSGIDALGILRMDSNEDIILILTDINMPEMDGIELLKIVRGEFPDIDVFMISAYNDENHINEATDLGIKGYFTKPIEFDKLKHEISILYPMLAS</sequence>
<keyword evidence="1 2" id="KW-0597">Phosphoprotein</keyword>
<dbReference type="InterPro" id="IPR050595">
    <property type="entry name" value="Bact_response_regulator"/>
</dbReference>
<dbReference type="Proteomes" id="UP000196531">
    <property type="component" value="Unassembled WGS sequence"/>
</dbReference>
<comment type="caution">
    <text evidence="4">The sequence shown here is derived from an EMBL/GenBank/DDBJ whole genome shotgun (WGS) entry which is preliminary data.</text>
</comment>
<dbReference type="SMART" id="SM00448">
    <property type="entry name" value="REC"/>
    <property type="match status" value="1"/>
</dbReference>
<name>A0A1Y5F8M5_9BACT</name>
<dbReference type="EMBL" id="MAAO01000006">
    <property type="protein sequence ID" value="OUR97276.1"/>
    <property type="molecule type" value="Genomic_DNA"/>
</dbReference>
<dbReference type="PANTHER" id="PTHR44591:SF3">
    <property type="entry name" value="RESPONSE REGULATORY DOMAIN-CONTAINING PROTEIN"/>
    <property type="match status" value="1"/>
</dbReference>
<dbReference type="PROSITE" id="PS50110">
    <property type="entry name" value="RESPONSE_REGULATORY"/>
    <property type="match status" value="1"/>
</dbReference>
<dbReference type="Pfam" id="PF00072">
    <property type="entry name" value="Response_reg"/>
    <property type="match status" value="1"/>
</dbReference>
<feature type="domain" description="Response regulatory" evidence="3">
    <location>
        <begin position="4"/>
        <end position="125"/>
    </location>
</feature>
<protein>
    <recommendedName>
        <fullName evidence="3">Response regulatory domain-containing protein</fullName>
    </recommendedName>
</protein>
<evidence type="ECO:0000259" key="3">
    <source>
        <dbReference type="PROSITE" id="PS50110"/>
    </source>
</evidence>
<accession>A0A1Y5F8M5</accession>
<reference evidence="5" key="1">
    <citation type="journal article" date="2017" name="Proc. Natl. Acad. Sci. U.S.A.">
        <title>Simulation of Deepwater Horizon oil plume reveals substrate specialization within a complex community of hydrocarbon-degraders.</title>
        <authorList>
            <person name="Hu P."/>
            <person name="Dubinsky E.A."/>
            <person name="Probst A.J."/>
            <person name="Wang J."/>
            <person name="Sieber C.M.K."/>
            <person name="Tom L.M."/>
            <person name="Gardinali P."/>
            <person name="Banfield J.F."/>
            <person name="Atlas R.M."/>
            <person name="Andersen G.L."/>
        </authorList>
    </citation>
    <scope>NUCLEOTIDE SEQUENCE [LARGE SCALE GENOMIC DNA]</scope>
</reference>
<feature type="modified residue" description="4-aspartylphosphate" evidence="2">
    <location>
        <position position="60"/>
    </location>
</feature>
<dbReference type="AlphaFoldDB" id="A0A1Y5F8M5"/>
<dbReference type="SUPFAM" id="SSF52172">
    <property type="entry name" value="CheY-like"/>
    <property type="match status" value="1"/>
</dbReference>
<dbReference type="InterPro" id="IPR001789">
    <property type="entry name" value="Sig_transdc_resp-reg_receiver"/>
</dbReference>
<dbReference type="GO" id="GO:0000160">
    <property type="term" value="P:phosphorelay signal transduction system"/>
    <property type="evidence" value="ECO:0007669"/>
    <property type="project" value="InterPro"/>
</dbReference>
<gene>
    <name evidence="4" type="ORF">A9Q84_13195</name>
</gene>